<dbReference type="InterPro" id="IPR016181">
    <property type="entry name" value="Acyl_CoA_acyltransferase"/>
</dbReference>
<evidence type="ECO:0000259" key="1">
    <source>
        <dbReference type="PROSITE" id="PS51186"/>
    </source>
</evidence>
<keyword evidence="2" id="KW-0012">Acyltransferase</keyword>
<dbReference type="Proteomes" id="UP001177160">
    <property type="component" value="Unassembled WGS sequence"/>
</dbReference>
<dbReference type="GO" id="GO:0016746">
    <property type="term" value="F:acyltransferase activity"/>
    <property type="evidence" value="ECO:0007669"/>
    <property type="project" value="UniProtKB-KW"/>
</dbReference>
<dbReference type="EMBL" id="JAOVQM010000002">
    <property type="protein sequence ID" value="MCV2231991.1"/>
    <property type="molecule type" value="Genomic_DNA"/>
</dbReference>
<name>A0ABT2Y5I3_9MOLU</name>
<dbReference type="SUPFAM" id="SSF55729">
    <property type="entry name" value="Acyl-CoA N-acyltransferases (Nat)"/>
    <property type="match status" value="1"/>
</dbReference>
<reference evidence="2" key="1">
    <citation type="submission" date="2022-09" db="EMBL/GenBank/DDBJ databases">
        <title>Novel Mycoplasma species identified in domestic and wild animals.</title>
        <authorList>
            <person name="Volokhov D.V."/>
            <person name="Furtak V.A."/>
            <person name="Zagorodnyaya T.A."/>
        </authorList>
    </citation>
    <scope>NUCLEOTIDE SEQUENCE</scope>
    <source>
        <strain evidence="2">Oakley</strain>
    </source>
</reference>
<sequence>MILFQTANKKTRLSAIELSIRTFKANMGEQFTLLFSHHNRKHMFLALDGQKVVSMVNYYPSRITLNGIQFNVASIGSVCTDTAYRGQNLASKLLINAEQAMIQSSIDFTIISGSGGIYERFGARDVGYNHEYLIPIEQFPKDEKMHIRVYQDSDFEDIYAFYQNESHRYLRTKAEFKQLLKSQTVADTYCTYPVVVIEKERRIVGYVILNHYEDAKDLWVKEFAGNRRTFYNAIQALLTFFKKTEIHLVVSAIDPLNELFSTKPHKIITQEASIKIIHRTDFVSKINHYFSKQKADYELSISGAFYVLKGQQKRHQLNDDELLLLIFSGQNSSEIWHKQEIQSMGFPLPLPWSHNLNYQ</sequence>
<dbReference type="PANTHER" id="PTHR37817">
    <property type="entry name" value="N-ACETYLTRANSFERASE EIS"/>
    <property type="match status" value="1"/>
</dbReference>
<evidence type="ECO:0000313" key="2">
    <source>
        <dbReference type="EMBL" id="MCV2231991.1"/>
    </source>
</evidence>
<keyword evidence="2" id="KW-0808">Transferase</keyword>
<accession>A0ABT2Y5I3</accession>
<dbReference type="RefSeq" id="WP_263608146.1">
    <property type="nucleotide sequence ID" value="NZ_JAOVQM010000002.1"/>
</dbReference>
<dbReference type="PROSITE" id="PS51186">
    <property type="entry name" value="GNAT"/>
    <property type="match status" value="1"/>
</dbReference>
<dbReference type="EC" id="2.3.1.-" evidence="2"/>
<dbReference type="InterPro" id="IPR000182">
    <property type="entry name" value="GNAT_dom"/>
</dbReference>
<evidence type="ECO:0000313" key="3">
    <source>
        <dbReference type="Proteomes" id="UP001177160"/>
    </source>
</evidence>
<protein>
    <submittedName>
        <fullName evidence="2">GNAT family N-acetyltransferase</fullName>
        <ecNumber evidence="2">2.3.1.-</ecNumber>
    </submittedName>
</protein>
<dbReference type="InterPro" id="IPR051554">
    <property type="entry name" value="Acetyltransferase_Eis"/>
</dbReference>
<feature type="domain" description="N-acetyltransferase" evidence="1">
    <location>
        <begin position="2"/>
        <end position="142"/>
    </location>
</feature>
<dbReference type="PANTHER" id="PTHR37817:SF1">
    <property type="entry name" value="N-ACETYLTRANSFERASE EIS"/>
    <property type="match status" value="1"/>
</dbReference>
<dbReference type="CDD" id="cd04301">
    <property type="entry name" value="NAT_SF"/>
    <property type="match status" value="1"/>
</dbReference>
<keyword evidence="3" id="KW-1185">Reference proteome</keyword>
<proteinExistence type="predicted"/>
<gene>
    <name evidence="2" type="ORF">N7548_04030</name>
</gene>
<dbReference type="Gene3D" id="3.40.630.30">
    <property type="match status" value="2"/>
</dbReference>
<organism evidence="2 3">
    <name type="scientific">Paracholeplasma manati</name>
    <dbReference type="NCBI Taxonomy" id="591373"/>
    <lineage>
        <taxon>Bacteria</taxon>
        <taxon>Bacillati</taxon>
        <taxon>Mycoplasmatota</taxon>
        <taxon>Mollicutes</taxon>
        <taxon>Acholeplasmatales</taxon>
        <taxon>Acholeplasmataceae</taxon>
        <taxon>Paracholeplasma</taxon>
    </lineage>
</organism>
<comment type="caution">
    <text evidence="2">The sequence shown here is derived from an EMBL/GenBank/DDBJ whole genome shotgun (WGS) entry which is preliminary data.</text>
</comment>
<dbReference type="Pfam" id="PF13527">
    <property type="entry name" value="Acetyltransf_9"/>
    <property type="match status" value="1"/>
</dbReference>